<keyword evidence="3" id="KW-1185">Reference proteome</keyword>
<evidence type="ECO:0000313" key="1">
    <source>
        <dbReference type="EMBL" id="CAH9095593.1"/>
    </source>
</evidence>
<protein>
    <submittedName>
        <fullName evidence="2">Uncharacterized protein</fullName>
    </submittedName>
</protein>
<accession>A0AAV0GLN3</accession>
<evidence type="ECO:0000313" key="3">
    <source>
        <dbReference type="Proteomes" id="UP001152523"/>
    </source>
</evidence>
<gene>
    <name evidence="1" type="ORF">CEPIT_LOCUS13334</name>
    <name evidence="2" type="ORF">CEPIT_LOCUS44854</name>
</gene>
<dbReference type="Proteomes" id="UP001152523">
    <property type="component" value="Unassembled WGS sequence"/>
</dbReference>
<dbReference type="EMBL" id="CAMAPF010000084">
    <property type="protein sequence ID" value="CAH9095593.1"/>
    <property type="molecule type" value="Genomic_DNA"/>
</dbReference>
<sequence>MPVRYFCPPQSSLILDKNQPVLLHNFLTSSWAAYPPVLFSLDAHFLFRISTRMGKSPVASKVAEASMNSKGSSSLQAFDVRFSRPSSMKDKDMKKIKSVYGFPESSCWLGWIHGFKIGTCFPLSPLIRGFLELVKMSPTQIMPASIIEDAPSPWSSAREILS</sequence>
<name>A0AAV0GLN3_9ASTE</name>
<dbReference type="AlphaFoldDB" id="A0AAV0GLN3"/>
<comment type="caution">
    <text evidence="2">The sequence shown here is derived from an EMBL/GenBank/DDBJ whole genome shotgun (WGS) entry which is preliminary data.</text>
</comment>
<proteinExistence type="predicted"/>
<dbReference type="EMBL" id="CAMAPF010001296">
    <property type="protein sequence ID" value="CAH9148892.1"/>
    <property type="molecule type" value="Genomic_DNA"/>
</dbReference>
<reference evidence="2" key="1">
    <citation type="submission" date="2022-07" db="EMBL/GenBank/DDBJ databases">
        <authorList>
            <person name="Macas J."/>
            <person name="Novak P."/>
            <person name="Neumann P."/>
        </authorList>
    </citation>
    <scope>NUCLEOTIDE SEQUENCE</scope>
</reference>
<organism evidence="2 3">
    <name type="scientific">Cuscuta epithymum</name>
    <dbReference type="NCBI Taxonomy" id="186058"/>
    <lineage>
        <taxon>Eukaryota</taxon>
        <taxon>Viridiplantae</taxon>
        <taxon>Streptophyta</taxon>
        <taxon>Embryophyta</taxon>
        <taxon>Tracheophyta</taxon>
        <taxon>Spermatophyta</taxon>
        <taxon>Magnoliopsida</taxon>
        <taxon>eudicotyledons</taxon>
        <taxon>Gunneridae</taxon>
        <taxon>Pentapetalae</taxon>
        <taxon>asterids</taxon>
        <taxon>lamiids</taxon>
        <taxon>Solanales</taxon>
        <taxon>Convolvulaceae</taxon>
        <taxon>Cuscuteae</taxon>
        <taxon>Cuscuta</taxon>
        <taxon>Cuscuta subgen. Cuscuta</taxon>
    </lineage>
</organism>
<evidence type="ECO:0000313" key="2">
    <source>
        <dbReference type="EMBL" id="CAH9148892.1"/>
    </source>
</evidence>